<keyword evidence="4 10" id="KW-0349">Heme</keyword>
<dbReference type="PROSITE" id="PS00086">
    <property type="entry name" value="CYTOCHROME_P450"/>
    <property type="match status" value="1"/>
</dbReference>
<evidence type="ECO:0000256" key="1">
    <source>
        <dbReference type="ARBA" id="ARBA00004174"/>
    </source>
</evidence>
<evidence type="ECO:0000256" key="6">
    <source>
        <dbReference type="ARBA" id="ARBA00022848"/>
    </source>
</evidence>
<reference evidence="13" key="1">
    <citation type="submission" date="2021-03" db="EMBL/GenBank/DDBJ databases">
        <authorList>
            <person name="Bekaert M."/>
        </authorList>
    </citation>
    <scope>NUCLEOTIDE SEQUENCE</scope>
</reference>
<evidence type="ECO:0000256" key="9">
    <source>
        <dbReference type="ARBA" id="ARBA00043906"/>
    </source>
</evidence>
<gene>
    <name evidence="13" type="ORF">MEDL_13634</name>
</gene>
<comment type="subcellular location">
    <subcellularLocation>
        <location evidence="2">Endoplasmic reticulum membrane</location>
        <topology evidence="2">Peripheral membrane protein</topology>
    </subcellularLocation>
    <subcellularLocation>
        <location evidence="1">Microsome membrane</location>
        <topology evidence="1">Peripheral membrane protein</topology>
    </subcellularLocation>
</comment>
<evidence type="ECO:0000313" key="13">
    <source>
        <dbReference type="EMBL" id="CAG2198897.1"/>
    </source>
</evidence>
<keyword evidence="11" id="KW-0503">Monooxygenase</keyword>
<dbReference type="PANTHER" id="PTHR24302">
    <property type="entry name" value="CYTOCHROME P450 FAMILY 3"/>
    <property type="match status" value="1"/>
</dbReference>
<keyword evidence="6" id="KW-0256">Endoplasmic reticulum</keyword>
<dbReference type="PRINTS" id="PR00385">
    <property type="entry name" value="P450"/>
</dbReference>
<evidence type="ECO:0000256" key="12">
    <source>
        <dbReference type="SAM" id="Phobius"/>
    </source>
</evidence>
<sequence length="577" mass="66246">MDFFGVATIPGWLLTILLFFMTMCLYSLYCQTFFWRFGIPGPRPTLFLGNFMHYIKKGVLKADIEMVEKHGKFFGQYFGNMSSLMVSDVDIIKQICIKDFSKFPNRLAEGDNNDPYLKDAVSIARDEHWKFLRSSISPTFSSGKMRQMMPLLQKCVNDMVEKMKKDTENGEIVDVCKYCGSFSMDVIASTAFGMDVDAQNDPDNAFIKNAKKAFSSGFKNPMVLLIIFFPFTRRLLPYLKLSTMSKDMAIFFNSAVNTVIEERRSEKTKRQDLLGLMLNAHTEKENSEDNIELSSTTLKDFKKRPLTNHEILANSLIFFLAGYETTANVLSFVLYCLALYPDYADKVRHEVADNIGKEKPTYDNVSKLQYLDMFICEVLRLYGSAARFNRITEEDIEIGGYKIPKGTDIQFPVGAIHRDPELWPEPEVFDPERFTSENKEKRHPYAWLPFGVGPRNCVGMRLALTELKMAAVTIVQNFTVGRCDETEVPITFHKGGFIKAQNAYRPYRDDRCPTKAAIPYKRLAQLTVYLLHKSINVIQITGRHVCYVQLQFKLPSEKEDEEESKTMLPMQKEHAQV</sequence>
<keyword evidence="14" id="KW-1185">Reference proteome</keyword>
<dbReference type="Proteomes" id="UP000683360">
    <property type="component" value="Unassembled WGS sequence"/>
</dbReference>
<evidence type="ECO:0000256" key="11">
    <source>
        <dbReference type="RuleBase" id="RU000461"/>
    </source>
</evidence>
<keyword evidence="7 11" id="KW-0560">Oxidoreductase</keyword>
<keyword evidence="6" id="KW-0492">Microsome</keyword>
<feature type="binding site" description="axial binding residue" evidence="10">
    <location>
        <position position="457"/>
    </location>
    <ligand>
        <name>heme</name>
        <dbReference type="ChEBI" id="CHEBI:30413"/>
    </ligand>
    <ligandPart>
        <name>Fe</name>
        <dbReference type="ChEBI" id="CHEBI:18248"/>
    </ligandPart>
</feature>
<dbReference type="InterPro" id="IPR017972">
    <property type="entry name" value="Cyt_P450_CS"/>
</dbReference>
<dbReference type="Gene3D" id="1.10.630.10">
    <property type="entry name" value="Cytochrome P450"/>
    <property type="match status" value="1"/>
</dbReference>
<dbReference type="GO" id="GO:0016712">
    <property type="term" value="F:oxidoreductase activity, acting on paired donors, with incorporation or reduction of molecular oxygen, reduced flavin or flavoprotein as one donor, and incorporation of one atom of oxygen"/>
    <property type="evidence" value="ECO:0007669"/>
    <property type="project" value="UniProtKB-EC"/>
</dbReference>
<evidence type="ECO:0000256" key="7">
    <source>
        <dbReference type="ARBA" id="ARBA00023002"/>
    </source>
</evidence>
<dbReference type="OrthoDB" id="2789670at2759"/>
<dbReference type="InterPro" id="IPR050705">
    <property type="entry name" value="Cytochrome_P450_3A"/>
</dbReference>
<dbReference type="GO" id="GO:0005506">
    <property type="term" value="F:iron ion binding"/>
    <property type="evidence" value="ECO:0007669"/>
    <property type="project" value="InterPro"/>
</dbReference>
<evidence type="ECO:0000256" key="10">
    <source>
        <dbReference type="PIRSR" id="PIRSR602401-1"/>
    </source>
</evidence>
<dbReference type="GO" id="GO:0020037">
    <property type="term" value="F:heme binding"/>
    <property type="evidence" value="ECO:0007669"/>
    <property type="project" value="InterPro"/>
</dbReference>
<accession>A0A8S3QVL4</accession>
<dbReference type="AlphaFoldDB" id="A0A8S3QVL4"/>
<proteinExistence type="inferred from homology"/>
<comment type="cofactor">
    <cofactor evidence="10">
        <name>heme</name>
        <dbReference type="ChEBI" id="CHEBI:30413"/>
    </cofactor>
</comment>
<comment type="similarity">
    <text evidence="3 11">Belongs to the cytochrome P450 family.</text>
</comment>
<dbReference type="InterPro" id="IPR001128">
    <property type="entry name" value="Cyt_P450"/>
</dbReference>
<dbReference type="Pfam" id="PF00067">
    <property type="entry name" value="p450"/>
    <property type="match status" value="1"/>
</dbReference>
<evidence type="ECO:0000313" key="14">
    <source>
        <dbReference type="Proteomes" id="UP000683360"/>
    </source>
</evidence>
<dbReference type="GO" id="GO:0005789">
    <property type="term" value="C:endoplasmic reticulum membrane"/>
    <property type="evidence" value="ECO:0007669"/>
    <property type="project" value="UniProtKB-SubCell"/>
</dbReference>
<evidence type="ECO:0000256" key="5">
    <source>
        <dbReference type="ARBA" id="ARBA00022723"/>
    </source>
</evidence>
<keyword evidence="12" id="KW-0812">Transmembrane</keyword>
<name>A0A8S3QVL4_MYTED</name>
<dbReference type="EC" id="1.14.14.1" evidence="13"/>
<evidence type="ECO:0000256" key="3">
    <source>
        <dbReference type="ARBA" id="ARBA00010617"/>
    </source>
</evidence>
<dbReference type="EMBL" id="CAJPWZ010000703">
    <property type="protein sequence ID" value="CAG2198897.1"/>
    <property type="molecule type" value="Genomic_DNA"/>
</dbReference>
<dbReference type="PRINTS" id="PR00463">
    <property type="entry name" value="EP450I"/>
</dbReference>
<dbReference type="InterPro" id="IPR036396">
    <property type="entry name" value="Cyt_P450_sf"/>
</dbReference>
<dbReference type="SUPFAM" id="SSF48264">
    <property type="entry name" value="Cytochrome P450"/>
    <property type="match status" value="1"/>
</dbReference>
<organism evidence="13 14">
    <name type="scientific">Mytilus edulis</name>
    <name type="common">Blue mussel</name>
    <dbReference type="NCBI Taxonomy" id="6550"/>
    <lineage>
        <taxon>Eukaryota</taxon>
        <taxon>Metazoa</taxon>
        <taxon>Spiralia</taxon>
        <taxon>Lophotrochozoa</taxon>
        <taxon>Mollusca</taxon>
        <taxon>Bivalvia</taxon>
        <taxon>Autobranchia</taxon>
        <taxon>Pteriomorphia</taxon>
        <taxon>Mytilida</taxon>
        <taxon>Mytiloidea</taxon>
        <taxon>Mytilidae</taxon>
        <taxon>Mytilinae</taxon>
        <taxon>Mytilus</taxon>
    </lineage>
</organism>
<keyword evidence="12" id="KW-1133">Transmembrane helix</keyword>
<dbReference type="PANTHER" id="PTHR24302:SF15">
    <property type="entry name" value="FATTY-ACID PEROXYGENASE"/>
    <property type="match status" value="1"/>
</dbReference>
<dbReference type="FunFam" id="1.10.630.10:FF:000042">
    <property type="entry name" value="Cytochrome P450"/>
    <property type="match status" value="1"/>
</dbReference>
<dbReference type="CDD" id="cd11055">
    <property type="entry name" value="CYP3A-like"/>
    <property type="match status" value="1"/>
</dbReference>
<dbReference type="GO" id="GO:0008395">
    <property type="term" value="F:steroid hydroxylase activity"/>
    <property type="evidence" value="ECO:0007669"/>
    <property type="project" value="TreeGrafter"/>
</dbReference>
<feature type="transmembrane region" description="Helical" evidence="12">
    <location>
        <begin position="12"/>
        <end position="29"/>
    </location>
</feature>
<keyword evidence="8 10" id="KW-0408">Iron</keyword>
<evidence type="ECO:0000256" key="4">
    <source>
        <dbReference type="ARBA" id="ARBA00022617"/>
    </source>
</evidence>
<keyword evidence="5 10" id="KW-0479">Metal-binding</keyword>
<keyword evidence="12" id="KW-0472">Membrane</keyword>
<comment type="function">
    <text evidence="9">Cytochromes P450 are a group of heme-thiolate monooxygenases. They oxidize a variety of structurally unrelated compounds, including steroids, fatty acids, and xenobiotics.</text>
</comment>
<comment type="caution">
    <text evidence="13">The sequence shown here is derived from an EMBL/GenBank/DDBJ whole genome shotgun (WGS) entry which is preliminary data.</text>
</comment>
<evidence type="ECO:0000256" key="2">
    <source>
        <dbReference type="ARBA" id="ARBA00004406"/>
    </source>
</evidence>
<evidence type="ECO:0000256" key="8">
    <source>
        <dbReference type="ARBA" id="ARBA00023004"/>
    </source>
</evidence>
<protein>
    <submittedName>
        <fullName evidence="13">CYP3A</fullName>
        <ecNumber evidence="13">1.14.14.1</ecNumber>
    </submittedName>
</protein>
<dbReference type="InterPro" id="IPR002401">
    <property type="entry name" value="Cyt_P450_E_grp-I"/>
</dbReference>